<name>A0ABD2MZ83_9CUCU</name>
<organism evidence="1 2">
    <name type="scientific">Cryptolaemus montrouzieri</name>
    <dbReference type="NCBI Taxonomy" id="559131"/>
    <lineage>
        <taxon>Eukaryota</taxon>
        <taxon>Metazoa</taxon>
        <taxon>Ecdysozoa</taxon>
        <taxon>Arthropoda</taxon>
        <taxon>Hexapoda</taxon>
        <taxon>Insecta</taxon>
        <taxon>Pterygota</taxon>
        <taxon>Neoptera</taxon>
        <taxon>Endopterygota</taxon>
        <taxon>Coleoptera</taxon>
        <taxon>Polyphaga</taxon>
        <taxon>Cucujiformia</taxon>
        <taxon>Coccinelloidea</taxon>
        <taxon>Coccinellidae</taxon>
        <taxon>Scymninae</taxon>
        <taxon>Scymnini</taxon>
        <taxon>Cryptolaemus</taxon>
    </lineage>
</organism>
<evidence type="ECO:0000313" key="1">
    <source>
        <dbReference type="EMBL" id="KAL3271696.1"/>
    </source>
</evidence>
<comment type="caution">
    <text evidence="1">The sequence shown here is derived from an EMBL/GenBank/DDBJ whole genome shotgun (WGS) entry which is preliminary data.</text>
</comment>
<proteinExistence type="predicted"/>
<reference evidence="1 2" key="1">
    <citation type="journal article" date="2021" name="BMC Biol.">
        <title>Horizontally acquired antibacterial genes associated with adaptive radiation of ladybird beetles.</title>
        <authorList>
            <person name="Li H.S."/>
            <person name="Tang X.F."/>
            <person name="Huang Y.H."/>
            <person name="Xu Z.Y."/>
            <person name="Chen M.L."/>
            <person name="Du X.Y."/>
            <person name="Qiu B.Y."/>
            <person name="Chen P.T."/>
            <person name="Zhang W."/>
            <person name="Slipinski A."/>
            <person name="Escalona H.E."/>
            <person name="Waterhouse R.M."/>
            <person name="Zwick A."/>
            <person name="Pang H."/>
        </authorList>
    </citation>
    <scope>NUCLEOTIDE SEQUENCE [LARGE SCALE GENOMIC DNA]</scope>
    <source>
        <strain evidence="1">SYSU2018</strain>
    </source>
</reference>
<dbReference type="EMBL" id="JABFTP020000042">
    <property type="protein sequence ID" value="KAL3271696.1"/>
    <property type="molecule type" value="Genomic_DNA"/>
</dbReference>
<accession>A0ABD2MZ83</accession>
<evidence type="ECO:0000313" key="2">
    <source>
        <dbReference type="Proteomes" id="UP001516400"/>
    </source>
</evidence>
<sequence length="182" mass="20860">MKNKLEALQVVKTVRRDAESERAYDIFKKIYNLKINEKIKENNENQIRKASNKSRAMWKIIKPAKGKSQEEKSNLTAGEMNEYLAGVGQSTAEEVDQTSVSYADYLEDLKLDTKLSCFLFDCTGTEIRKLFASLKGKNTVDSYYVSSSHLKLLSKELAEPLSILINKSFKDGYFPRELKNQR</sequence>
<dbReference type="AlphaFoldDB" id="A0ABD2MZ83"/>
<protein>
    <submittedName>
        <fullName evidence="1">Uncharacterized protein</fullName>
    </submittedName>
</protein>
<gene>
    <name evidence="1" type="ORF">HHI36_022168</name>
</gene>
<dbReference type="Proteomes" id="UP001516400">
    <property type="component" value="Unassembled WGS sequence"/>
</dbReference>
<keyword evidence="2" id="KW-1185">Reference proteome</keyword>